<accession>A0ABS6W1Q5</accession>
<dbReference type="EMBL" id="JAHWDF010000004">
    <property type="protein sequence ID" value="MBW2961093.1"/>
    <property type="molecule type" value="Genomic_DNA"/>
</dbReference>
<evidence type="ECO:0000313" key="2">
    <source>
        <dbReference type="Proteomes" id="UP000719267"/>
    </source>
</evidence>
<protein>
    <submittedName>
        <fullName evidence="1">N-acetylmuramoyl-L-alanine amidase</fullName>
        <ecNumber evidence="1">3.5.1.28</ecNumber>
    </submittedName>
</protein>
<reference evidence="1 2" key="1">
    <citation type="submission" date="2021-07" db="EMBL/GenBank/DDBJ databases">
        <title>Mesonia aestuariivivens sp. nov., isolated from a tidal flat.</title>
        <authorList>
            <person name="Kim Y.-O."/>
            <person name="Yoon J.-H."/>
        </authorList>
    </citation>
    <scope>NUCLEOTIDE SEQUENCE [LARGE SCALE GENOMIC DNA]</scope>
    <source>
        <strain evidence="1 2">JHPTF-M18</strain>
    </source>
</reference>
<dbReference type="RefSeq" id="WP_219039379.1">
    <property type="nucleotide sequence ID" value="NZ_JAHWDF010000004.1"/>
</dbReference>
<sequence length="67" mass="7584">MANKLADHLDFQKKFLGKVMIKNVRFTVITKCNSPALMLQLGFLTNPKERTYLGSIKGQTEIANMIL</sequence>
<evidence type="ECO:0000313" key="1">
    <source>
        <dbReference type="EMBL" id="MBW2961093.1"/>
    </source>
</evidence>
<dbReference type="GO" id="GO:0008745">
    <property type="term" value="F:N-acetylmuramoyl-L-alanine amidase activity"/>
    <property type="evidence" value="ECO:0007669"/>
    <property type="project" value="UniProtKB-EC"/>
</dbReference>
<proteinExistence type="predicted"/>
<keyword evidence="2" id="KW-1185">Reference proteome</keyword>
<dbReference type="Proteomes" id="UP000719267">
    <property type="component" value="Unassembled WGS sequence"/>
</dbReference>
<keyword evidence="1" id="KW-0378">Hydrolase</keyword>
<comment type="caution">
    <text evidence="1">The sequence shown here is derived from an EMBL/GenBank/DDBJ whole genome shotgun (WGS) entry which is preliminary data.</text>
</comment>
<name>A0ABS6W1Q5_9FLAO</name>
<dbReference type="EC" id="3.5.1.28" evidence="1"/>
<organism evidence="1 2">
    <name type="scientific">Mesonia aestuariivivens</name>
    <dbReference type="NCBI Taxonomy" id="2796128"/>
    <lineage>
        <taxon>Bacteria</taxon>
        <taxon>Pseudomonadati</taxon>
        <taxon>Bacteroidota</taxon>
        <taxon>Flavobacteriia</taxon>
        <taxon>Flavobacteriales</taxon>
        <taxon>Flavobacteriaceae</taxon>
        <taxon>Mesonia</taxon>
    </lineage>
</organism>
<gene>
    <name evidence="1" type="ORF">KW502_04685</name>
</gene>